<comment type="caution">
    <text evidence="1">The sequence shown here is derived from an EMBL/GenBank/DDBJ whole genome shotgun (WGS) entry which is preliminary data.</text>
</comment>
<keyword evidence="2" id="KW-1185">Reference proteome</keyword>
<dbReference type="Proteomes" id="UP001634394">
    <property type="component" value="Unassembled WGS sequence"/>
</dbReference>
<protein>
    <submittedName>
        <fullName evidence="1">Uncharacterized protein</fullName>
    </submittedName>
</protein>
<sequence length="149" mass="17053">MFLFFKGISYILYRQLCTGDDTLSGWLCKDCSRIPPTLIMTTSLNNMLRILPITESTHLTADEEMNTDVINSVNDSDMSIDNSSITTEMLFLLVPSRLPPDVNSHTWTASQNKEVTCVFNIDASYKDTENKEEWSIQEPKLQLILNHMR</sequence>
<accession>A0ABD3XLI1</accession>
<dbReference type="AlphaFoldDB" id="A0ABD3XLI1"/>
<proteinExistence type="predicted"/>
<evidence type="ECO:0000313" key="2">
    <source>
        <dbReference type="Proteomes" id="UP001634394"/>
    </source>
</evidence>
<organism evidence="1 2">
    <name type="scientific">Sinanodonta woodiana</name>
    <name type="common">Chinese pond mussel</name>
    <name type="synonym">Anodonta woodiana</name>
    <dbReference type="NCBI Taxonomy" id="1069815"/>
    <lineage>
        <taxon>Eukaryota</taxon>
        <taxon>Metazoa</taxon>
        <taxon>Spiralia</taxon>
        <taxon>Lophotrochozoa</taxon>
        <taxon>Mollusca</taxon>
        <taxon>Bivalvia</taxon>
        <taxon>Autobranchia</taxon>
        <taxon>Heteroconchia</taxon>
        <taxon>Palaeoheterodonta</taxon>
        <taxon>Unionida</taxon>
        <taxon>Unionoidea</taxon>
        <taxon>Unionidae</taxon>
        <taxon>Unioninae</taxon>
        <taxon>Sinanodonta</taxon>
    </lineage>
</organism>
<reference evidence="1 2" key="1">
    <citation type="submission" date="2024-11" db="EMBL/GenBank/DDBJ databases">
        <title>Chromosome-level genome assembly of the freshwater bivalve Anodonta woodiana.</title>
        <authorList>
            <person name="Chen X."/>
        </authorList>
    </citation>
    <scope>NUCLEOTIDE SEQUENCE [LARGE SCALE GENOMIC DNA]</scope>
    <source>
        <strain evidence="1">MN2024</strain>
        <tissue evidence="1">Gills</tissue>
    </source>
</reference>
<name>A0ABD3XLI1_SINWO</name>
<evidence type="ECO:0000313" key="1">
    <source>
        <dbReference type="EMBL" id="KAL3886947.1"/>
    </source>
</evidence>
<gene>
    <name evidence="1" type="ORF">ACJMK2_026903</name>
</gene>
<dbReference type="EMBL" id="JBJQND010000002">
    <property type="protein sequence ID" value="KAL3886947.1"/>
    <property type="molecule type" value="Genomic_DNA"/>
</dbReference>